<evidence type="ECO:0000259" key="1">
    <source>
        <dbReference type="Pfam" id="PF06452"/>
    </source>
</evidence>
<protein>
    <submittedName>
        <fullName evidence="2">Carbohydrate-binding family 9-like protein</fullName>
    </submittedName>
</protein>
<dbReference type="PANTHER" id="PTHR35532">
    <property type="entry name" value="SIMILAR TO POLYHYDROXYALKANOATE DEPOLYMERASE"/>
    <property type="match status" value="1"/>
</dbReference>
<evidence type="ECO:0000313" key="2">
    <source>
        <dbReference type="EMBL" id="MCF1715860.1"/>
    </source>
</evidence>
<reference evidence="2 3" key="1">
    <citation type="submission" date="2022-01" db="EMBL/GenBank/DDBJ databases">
        <title>Flavihumibacter sp. nov., isolated from sediment of a river.</title>
        <authorList>
            <person name="Liu H."/>
        </authorList>
    </citation>
    <scope>NUCLEOTIDE SEQUENCE [LARGE SCALE GENOMIC DNA]</scope>
    <source>
        <strain evidence="2 3">RY-1</strain>
    </source>
</reference>
<dbReference type="Pfam" id="PF06452">
    <property type="entry name" value="CBM9_1"/>
    <property type="match status" value="1"/>
</dbReference>
<dbReference type="Gene3D" id="2.60.40.1190">
    <property type="match status" value="1"/>
</dbReference>
<feature type="domain" description="Carbohydrate-binding" evidence="1">
    <location>
        <begin position="40"/>
        <end position="190"/>
    </location>
</feature>
<dbReference type="RefSeq" id="WP_234866808.1">
    <property type="nucleotide sequence ID" value="NZ_JAKEVY010000003.1"/>
</dbReference>
<dbReference type="CDD" id="cd09620">
    <property type="entry name" value="CBM9_like_3"/>
    <property type="match status" value="1"/>
</dbReference>
<dbReference type="Proteomes" id="UP001200145">
    <property type="component" value="Unassembled WGS sequence"/>
</dbReference>
<gene>
    <name evidence="2" type="ORF">L0U88_14570</name>
</gene>
<keyword evidence="3" id="KW-1185">Reference proteome</keyword>
<dbReference type="EMBL" id="JAKEVY010000003">
    <property type="protein sequence ID" value="MCF1715860.1"/>
    <property type="molecule type" value="Genomic_DNA"/>
</dbReference>
<name>A0ABS9BL00_9BACT</name>
<proteinExistence type="predicted"/>
<sequence length="263" mass="30973">MVQLITICGFALGSICQTESQKDSLPKRYDVLKTQHKIQIDGKVDKVWKKAAWTSYFQDIEGSKKPVPRFKTRVKMLWDEQYLYILAEMEEPHLWATLTDRDAIIFNDHDFEVFLDPNNDQEQYFEYEINALGTIMDLFMTKPYKKGGPMVMGWNSDRLLSAVQLKGTLNDNRDIDKGWIVEMAIPYKDLERPGRISQPQPGATWRINFSRVQWTMDMDGQSYKRRIGPDGKRLREDNWVWSPQGLIDMHVPEHWGYITFREK</sequence>
<dbReference type="PANTHER" id="PTHR35532:SF5">
    <property type="entry name" value="CARBOHYDRATE-BINDING DOMAIN-CONTAINING PROTEIN"/>
    <property type="match status" value="1"/>
</dbReference>
<dbReference type="SUPFAM" id="SSF49344">
    <property type="entry name" value="CBD9-like"/>
    <property type="match status" value="1"/>
</dbReference>
<evidence type="ECO:0000313" key="3">
    <source>
        <dbReference type="Proteomes" id="UP001200145"/>
    </source>
</evidence>
<comment type="caution">
    <text evidence="2">The sequence shown here is derived from an EMBL/GenBank/DDBJ whole genome shotgun (WGS) entry which is preliminary data.</text>
</comment>
<organism evidence="2 3">
    <name type="scientific">Flavihumibacter fluminis</name>
    <dbReference type="NCBI Taxonomy" id="2909236"/>
    <lineage>
        <taxon>Bacteria</taxon>
        <taxon>Pseudomonadati</taxon>
        <taxon>Bacteroidota</taxon>
        <taxon>Chitinophagia</taxon>
        <taxon>Chitinophagales</taxon>
        <taxon>Chitinophagaceae</taxon>
        <taxon>Flavihumibacter</taxon>
    </lineage>
</organism>
<accession>A0ABS9BL00</accession>
<dbReference type="InterPro" id="IPR010502">
    <property type="entry name" value="Carb-bd_dom_fam9"/>
</dbReference>